<keyword evidence="2" id="KW-1133">Transmembrane helix</keyword>
<name>A0A1R4G663_BREDI</name>
<evidence type="ECO:0000313" key="4">
    <source>
        <dbReference type="Proteomes" id="UP000195766"/>
    </source>
</evidence>
<feature type="region of interest" description="Disordered" evidence="1">
    <location>
        <begin position="111"/>
        <end position="145"/>
    </location>
</feature>
<feature type="transmembrane region" description="Helical" evidence="2">
    <location>
        <begin position="12"/>
        <end position="31"/>
    </location>
</feature>
<dbReference type="EMBL" id="FUIE01000050">
    <property type="protein sequence ID" value="SJM63639.1"/>
    <property type="molecule type" value="Genomic_DNA"/>
</dbReference>
<keyword evidence="2" id="KW-0472">Membrane</keyword>
<organism evidence="3 4">
    <name type="scientific">Brevundimonas diminuta 3F5N</name>
    <dbReference type="NCBI Taxonomy" id="1255603"/>
    <lineage>
        <taxon>Bacteria</taxon>
        <taxon>Pseudomonadati</taxon>
        <taxon>Pseudomonadota</taxon>
        <taxon>Alphaproteobacteria</taxon>
        <taxon>Caulobacterales</taxon>
        <taxon>Caulobacteraceae</taxon>
        <taxon>Brevundimonas</taxon>
    </lineage>
</organism>
<dbReference type="RefSeq" id="WP_087140767.1">
    <property type="nucleotide sequence ID" value="NZ_FUIE01000050.1"/>
</dbReference>
<dbReference type="AlphaFoldDB" id="A0A1R4G663"/>
<evidence type="ECO:0000256" key="1">
    <source>
        <dbReference type="SAM" id="MobiDB-lite"/>
    </source>
</evidence>
<evidence type="ECO:0000256" key="2">
    <source>
        <dbReference type="SAM" id="Phobius"/>
    </source>
</evidence>
<dbReference type="Proteomes" id="UP000195766">
    <property type="component" value="Unassembled WGS sequence"/>
</dbReference>
<sequence length="145" mass="15717">MNSDLLIDNLFKMLGVAALTFFVGGAILRWLTRPPVSKPDHEATTPTFYGADPASRAWRREQMEISNDIAGLARDPHGPALAAALDALDLTDAQRIEATTAYFRALAAATPPVSPSLQEWMDRVGAPWPDDASGPDYSRKPEKGP</sequence>
<protein>
    <submittedName>
        <fullName evidence="3">Uncharacterized protein</fullName>
    </submittedName>
</protein>
<keyword evidence="2" id="KW-0812">Transmembrane</keyword>
<reference evidence="3 4" key="1">
    <citation type="submission" date="2017-02" db="EMBL/GenBank/DDBJ databases">
        <authorList>
            <person name="Peterson S.W."/>
        </authorList>
    </citation>
    <scope>NUCLEOTIDE SEQUENCE [LARGE SCALE GENOMIC DNA]</scope>
    <source>
        <strain evidence="3 4">3F5N</strain>
    </source>
</reference>
<accession>A0A1R4G663</accession>
<gene>
    <name evidence="3" type="ORF">FM111_09725</name>
</gene>
<evidence type="ECO:0000313" key="3">
    <source>
        <dbReference type="EMBL" id="SJM63639.1"/>
    </source>
</evidence>
<proteinExistence type="predicted"/>